<dbReference type="SUPFAM" id="SSF53850">
    <property type="entry name" value="Periplasmic binding protein-like II"/>
    <property type="match status" value="1"/>
</dbReference>
<evidence type="ECO:0000313" key="3">
    <source>
        <dbReference type="Proteomes" id="UP001243009"/>
    </source>
</evidence>
<dbReference type="Pfam" id="PF03401">
    <property type="entry name" value="TctC"/>
    <property type="match status" value="1"/>
</dbReference>
<comment type="caution">
    <text evidence="2">The sequence shown here is derived from an EMBL/GenBank/DDBJ whole genome shotgun (WGS) entry which is preliminary data.</text>
</comment>
<dbReference type="PANTHER" id="PTHR42928:SF5">
    <property type="entry name" value="BLR1237 PROTEIN"/>
    <property type="match status" value="1"/>
</dbReference>
<sequence length="328" mass="34000">MTLPRRTILGGAAVALASPAPISRGWAQSDWPQRPIRMVIPYPPGGASDIIARLLSPHMTEMLGQTLVVENRPGANGFIAAELVARSAPDGYTLLMGNAGPNGMGPALYGPRTPFDALRDFAPVMAVSIVPQIMAVHPGVPVQDFPGFLAHAREQQGKLSYGSAGVGSAGHMAMELLKSLTGIQLTHLPYRGSAPSTADLIAGVIPVNFDTVPVLLPHVRAGRVRGIAVTSLQRVPEAPDLAAIAETIPGFETVSWGGVLAPAGTPAPIIGKLNAALRIAMARPDVGGALARQGIQPQSGPPEAFGAYVAAEVTKWTAVVKQMGLSPE</sequence>
<accession>A0ABT9DWI1</accession>
<dbReference type="Gene3D" id="3.40.190.10">
    <property type="entry name" value="Periplasmic binding protein-like II"/>
    <property type="match status" value="1"/>
</dbReference>
<dbReference type="PANTHER" id="PTHR42928">
    <property type="entry name" value="TRICARBOXYLATE-BINDING PROTEIN"/>
    <property type="match status" value="1"/>
</dbReference>
<evidence type="ECO:0000313" key="2">
    <source>
        <dbReference type="EMBL" id="MDO9708260.1"/>
    </source>
</evidence>
<dbReference type="Proteomes" id="UP001243009">
    <property type="component" value="Unassembled WGS sequence"/>
</dbReference>
<evidence type="ECO:0000256" key="1">
    <source>
        <dbReference type="ARBA" id="ARBA00006987"/>
    </source>
</evidence>
<name>A0ABT9DWI1_9PROT</name>
<dbReference type="CDD" id="cd13578">
    <property type="entry name" value="PBP2_Bug27"/>
    <property type="match status" value="1"/>
</dbReference>
<dbReference type="InterPro" id="IPR042100">
    <property type="entry name" value="Bug_dom1"/>
</dbReference>
<dbReference type="RefSeq" id="WP_305103131.1">
    <property type="nucleotide sequence ID" value="NZ_JAUTWS010000006.1"/>
</dbReference>
<dbReference type="EMBL" id="JAUTWS010000006">
    <property type="protein sequence ID" value="MDO9708260.1"/>
    <property type="molecule type" value="Genomic_DNA"/>
</dbReference>
<protein>
    <submittedName>
        <fullName evidence="2">Tripartite tricarboxylate transporter substrate binding protein</fullName>
    </submittedName>
</protein>
<dbReference type="Gene3D" id="3.40.190.150">
    <property type="entry name" value="Bordetella uptake gene, domain 1"/>
    <property type="match status" value="1"/>
</dbReference>
<gene>
    <name evidence="2" type="ORF">Q7A36_07895</name>
</gene>
<dbReference type="PIRSF" id="PIRSF017082">
    <property type="entry name" value="YflP"/>
    <property type="match status" value="1"/>
</dbReference>
<proteinExistence type="inferred from homology"/>
<reference evidence="2 3" key="1">
    <citation type="submission" date="2023-08" db="EMBL/GenBank/DDBJ databases">
        <title>The draft genome sequence of Paracraurococcus sp. LOR1-02.</title>
        <authorList>
            <person name="Kingkaew E."/>
            <person name="Tanasupawat S."/>
        </authorList>
    </citation>
    <scope>NUCLEOTIDE SEQUENCE [LARGE SCALE GENOMIC DNA]</scope>
    <source>
        <strain evidence="2 3">LOR1-02</strain>
    </source>
</reference>
<dbReference type="InterPro" id="IPR005064">
    <property type="entry name" value="BUG"/>
</dbReference>
<comment type="similarity">
    <text evidence="1">Belongs to the UPF0065 (bug) family.</text>
</comment>
<keyword evidence="3" id="KW-1185">Reference proteome</keyword>
<organism evidence="2 3">
    <name type="scientific">Paracraurococcus lichenis</name>
    <dbReference type="NCBI Taxonomy" id="3064888"/>
    <lineage>
        <taxon>Bacteria</taxon>
        <taxon>Pseudomonadati</taxon>
        <taxon>Pseudomonadota</taxon>
        <taxon>Alphaproteobacteria</taxon>
        <taxon>Acetobacterales</taxon>
        <taxon>Roseomonadaceae</taxon>
        <taxon>Paracraurococcus</taxon>
    </lineage>
</organism>